<feature type="compositionally biased region" description="Low complexity" evidence="1">
    <location>
        <begin position="292"/>
        <end position="314"/>
    </location>
</feature>
<feature type="compositionally biased region" description="Low complexity" evidence="1">
    <location>
        <begin position="475"/>
        <end position="495"/>
    </location>
</feature>
<dbReference type="InterPro" id="IPR013951">
    <property type="entry name" value="Rxt3"/>
</dbReference>
<dbReference type="OMA" id="HSGWLRV"/>
<feature type="compositionally biased region" description="Low complexity" evidence="1">
    <location>
        <begin position="144"/>
        <end position="162"/>
    </location>
</feature>
<feature type="compositionally biased region" description="Low complexity" evidence="1">
    <location>
        <begin position="605"/>
        <end position="615"/>
    </location>
</feature>
<dbReference type="STRING" id="683840.U5H8S9"/>
<accession>U5H8S9</accession>
<reference evidence="4" key="1">
    <citation type="submission" date="2010-11" db="EMBL/GenBank/DDBJ databases">
        <title>The genome sequence of Microbotryum violaceum strain p1A1 Lamole.</title>
        <authorList>
            <person name="Cuomo C."/>
            <person name="Perlin M."/>
            <person name="Young S.K."/>
            <person name="Zeng Q."/>
            <person name="Gargeya S."/>
            <person name="Alvarado L."/>
            <person name="Berlin A."/>
            <person name="Chapman S.B."/>
            <person name="Chen Z."/>
            <person name="Freedman E."/>
            <person name="Gellesch M."/>
            <person name="Goldberg J."/>
            <person name="Griggs A."/>
            <person name="Gujja S."/>
            <person name="Heilman E."/>
            <person name="Heiman D."/>
            <person name="Howarth C."/>
            <person name="Mehta T."/>
            <person name="Neiman D."/>
            <person name="Pearson M."/>
            <person name="Roberts A."/>
            <person name="Saif S."/>
            <person name="Shea T."/>
            <person name="Shenoy N."/>
            <person name="Sisk P."/>
            <person name="Stolte C."/>
            <person name="Sykes S."/>
            <person name="White J."/>
            <person name="Yandava C."/>
            <person name="Haas B."/>
            <person name="Nusbaum C."/>
            <person name="Birren B."/>
        </authorList>
    </citation>
    <scope>NUCLEOTIDE SEQUENCE [LARGE SCALE GENOMIC DNA]</scope>
    <source>
        <strain evidence="4">p1A1 Lamole</strain>
    </source>
</reference>
<dbReference type="EMBL" id="AEIJ01000351">
    <property type="status" value="NOT_ANNOTATED_CDS"/>
    <property type="molecule type" value="Genomic_DNA"/>
</dbReference>
<keyword evidence="4" id="KW-1185">Reference proteome</keyword>
<feature type="compositionally biased region" description="Polar residues" evidence="1">
    <location>
        <begin position="565"/>
        <end position="576"/>
    </location>
</feature>
<feature type="compositionally biased region" description="Polar residues" evidence="1">
    <location>
        <begin position="931"/>
        <end position="944"/>
    </location>
</feature>
<feature type="region of interest" description="Disordered" evidence="1">
    <location>
        <begin position="931"/>
        <end position="950"/>
    </location>
</feature>
<feature type="compositionally biased region" description="Low complexity" evidence="1">
    <location>
        <begin position="333"/>
        <end position="357"/>
    </location>
</feature>
<evidence type="ECO:0000313" key="4">
    <source>
        <dbReference type="Proteomes" id="UP000017200"/>
    </source>
</evidence>
<evidence type="ECO:0000313" key="2">
    <source>
        <dbReference type="EMBL" id="KDE06078.1"/>
    </source>
</evidence>
<dbReference type="Proteomes" id="UP000017200">
    <property type="component" value="Unassembled WGS sequence"/>
</dbReference>
<feature type="compositionally biased region" description="Low complexity" evidence="1">
    <location>
        <begin position="389"/>
        <end position="426"/>
    </location>
</feature>
<evidence type="ECO:0000313" key="3">
    <source>
        <dbReference type="EnsemblFungi" id="MVLG_03629T0"/>
    </source>
</evidence>
<feature type="compositionally biased region" description="Polar residues" evidence="1">
    <location>
        <begin position="496"/>
        <end position="505"/>
    </location>
</feature>
<dbReference type="InParanoid" id="U5H8S9"/>
<dbReference type="EMBL" id="GL541677">
    <property type="protein sequence ID" value="KDE06078.1"/>
    <property type="molecule type" value="Genomic_DNA"/>
</dbReference>
<feature type="compositionally biased region" description="Basic and acidic residues" evidence="1">
    <location>
        <begin position="518"/>
        <end position="536"/>
    </location>
</feature>
<feature type="compositionally biased region" description="Polar residues" evidence="1">
    <location>
        <begin position="67"/>
        <end position="80"/>
    </location>
</feature>
<feature type="compositionally biased region" description="Low complexity" evidence="1">
    <location>
        <begin position="18"/>
        <end position="32"/>
    </location>
</feature>
<proteinExistence type="predicted"/>
<feature type="compositionally biased region" description="Low complexity" evidence="1">
    <location>
        <begin position="537"/>
        <end position="552"/>
    </location>
</feature>
<feature type="compositionally biased region" description="Pro residues" evidence="1">
    <location>
        <begin position="241"/>
        <end position="264"/>
    </location>
</feature>
<protein>
    <submittedName>
        <fullName evidence="2 3">Uncharacterized protein</fullName>
    </submittedName>
</protein>
<feature type="compositionally biased region" description="Polar residues" evidence="1">
    <location>
        <begin position="459"/>
        <end position="471"/>
    </location>
</feature>
<feature type="compositionally biased region" description="Polar residues" evidence="1">
    <location>
        <begin position="972"/>
        <end position="985"/>
    </location>
</feature>
<name>U5H8S9_USTV1</name>
<feature type="compositionally biased region" description="Low complexity" evidence="1">
    <location>
        <begin position="96"/>
        <end position="118"/>
    </location>
</feature>
<feature type="compositionally biased region" description="Low complexity" evidence="1">
    <location>
        <begin position="190"/>
        <end position="218"/>
    </location>
</feature>
<dbReference type="EnsemblFungi" id="MVLG_03629T0">
    <property type="protein sequence ID" value="MVLG_03629T0"/>
    <property type="gene ID" value="MVLG_03629"/>
</dbReference>
<reference evidence="3" key="4">
    <citation type="submission" date="2015-06" db="UniProtKB">
        <authorList>
            <consortium name="EnsemblFungi"/>
        </authorList>
    </citation>
    <scope>IDENTIFICATION</scope>
</reference>
<feature type="region of interest" description="Disordered" evidence="1">
    <location>
        <begin position="1"/>
        <end position="647"/>
    </location>
</feature>
<feature type="region of interest" description="Disordered" evidence="1">
    <location>
        <begin position="972"/>
        <end position="993"/>
    </location>
</feature>
<feature type="compositionally biased region" description="Low complexity" evidence="1">
    <location>
        <begin position="265"/>
        <end position="285"/>
    </location>
</feature>
<sequence>MPDPISMRQGSPSMPLHASAADAAPSETTAASNSTMASGSILTAAAATKPNGRGAAAPSGTSATSTNTLSAPSSDPTRPYSSLAVIPPFNGTGGNSARSSSAEGSTSHSYSHSTSLAAPASSSHTHAQAGSPAPGPAIAHSRPHTSSSSSTSHHPAFYGSASTHHDSGTGHSSSGSNSPATYHTDHHSSSHTNNTNHNNNKPQTAASRPAAASPPYRANPMSVSSMLSGPPRDRSSGSSSTPPPVVSPAPPTLPASTPHPPTLPPLISSTSSGSDGKGADSSRSSAPSYHRAPALSPMAPSTSSPSSSSAGLSSDVSKAQSPEIYPKIESKRSPSLTSATSPSLANASSASASSSSAKIERAYPPLPSAYARESPYSKSAWSTGPNTPAGYGSSKSNMSSSAGPSGAQQRQQQQQQQQQQAQQQQQDKAFFPNMHSFGRPANANPNANQSNSSFSSSSTHRQLNSNTTSYPPTFPSWSNAGASSGSSSQPPATAPRQSSAPQQPLSRPYPDYYSASGDHGRPEESTRAKSNSDHHYASSSTSANATGTTTGSRLSAESYKPAPLGSTSARPTNGKSSHIRYPGSDYTSLGRSGTNGAPAPPTLPPLSNTLLSTPTWASVEPSPATLSTSTTTGQKRRRSEGQSSKSRSIEKAKLVELFIPPFSVVDLRKAYVRPPLVDVHSNAVYEAVSAIRSAAQANEAEWGHPTLFLGRIIYDPTLNAAEMIDGQLLRRNIGGRLEVVVATGYLAPCMTEGESTCRFEVGNPLEYDGHALPGTNALETQALPTCIWDLDAVRKRCVWGTDVYTDDSDVVAISLHSGWLRLSDSSSPKAGDPTAAQEALLRARTPLLERAKSYACKKGRSLIVKLVVAPALVRYEGSPRQGIKSRSWGNGHDGVSFIIEGIEVCDSDVAAKGHRFVKRSVRESAIELAQSFSSTKQRNQNGDPQSAGEEGNDLAFETFVIGFDRRSSRFLSDLTNGTESSSATSGGKAMETD</sequence>
<dbReference type="OrthoDB" id="3596986at2759"/>
<feature type="compositionally biased region" description="Low complexity" evidence="1">
    <location>
        <begin position="169"/>
        <end position="178"/>
    </location>
</feature>
<evidence type="ECO:0000256" key="1">
    <source>
        <dbReference type="SAM" id="MobiDB-lite"/>
    </source>
</evidence>
<dbReference type="AlphaFoldDB" id="U5H8S9"/>
<reference evidence="2" key="2">
    <citation type="submission" date="2010-11" db="EMBL/GenBank/DDBJ databases">
        <authorList>
            <consortium name="The Broad Institute Genome Sequencing Platform"/>
            <person name="Earl A."/>
            <person name="Ward D."/>
            <person name="Feldgarden M."/>
            <person name="Gevers D."/>
            <person name="Butler R."/>
            <person name="Young S.K."/>
            <person name="Zeng Q."/>
            <person name="Gargeya S."/>
            <person name="Fitzgerald M."/>
            <person name="Haas B."/>
            <person name="Abouelleil A."/>
            <person name="Alvarado L."/>
            <person name="Arachchi H.M."/>
            <person name="Berlin A."/>
            <person name="Brown A."/>
            <person name="Chapman S.B."/>
            <person name="Chen Z."/>
            <person name="Dunbar C."/>
            <person name="Freedman E."/>
            <person name="Gearin G."/>
            <person name="Gellesch M."/>
            <person name="Goldberg J."/>
            <person name="Griggs A."/>
            <person name="Gujja S."/>
            <person name="Heilman E."/>
            <person name="Heiman D."/>
            <person name="Howarth C."/>
            <person name="Larson L."/>
            <person name="Lui A."/>
            <person name="MacDonald P.J.P."/>
            <person name="Mehta T."/>
            <person name="Montmayeur A."/>
            <person name="Murphy C."/>
            <person name="Neiman D."/>
            <person name="Pearson M."/>
            <person name="Priest M."/>
            <person name="Roberts A."/>
            <person name="Saif S."/>
            <person name="Shea T."/>
            <person name="Shenoy N."/>
            <person name="Sisk P."/>
            <person name="Stolte C."/>
            <person name="Sykes S."/>
            <person name="White J."/>
            <person name="Yandava C."/>
            <person name="Wortman J."/>
            <person name="Nusbaum C."/>
            <person name="Birren B."/>
        </authorList>
    </citation>
    <scope>NUCLEOTIDE SEQUENCE</scope>
    <source>
        <strain evidence="2">P1A1 Lamole</strain>
    </source>
</reference>
<gene>
    <name evidence="2" type="ORF">MVLG_03629</name>
</gene>
<reference evidence="2 4" key="3">
    <citation type="journal article" date="2015" name="BMC Genomics">
        <title>Sex and parasites: genomic and transcriptomic analysis of Microbotryum lychnidis-dioicae, the biotrophic and plant-castrating anther smut fungus.</title>
        <authorList>
            <person name="Perlin M.H."/>
            <person name="Amselem J."/>
            <person name="Fontanillas E."/>
            <person name="Toh S.S."/>
            <person name="Chen Z."/>
            <person name="Goldberg J."/>
            <person name="Duplessis S."/>
            <person name="Henrissat B."/>
            <person name="Young S."/>
            <person name="Zeng Q."/>
            <person name="Aguileta G."/>
            <person name="Petit E."/>
            <person name="Badouin H."/>
            <person name="Andrews J."/>
            <person name="Razeeq D."/>
            <person name="Gabaldon T."/>
            <person name="Quesneville H."/>
            <person name="Giraud T."/>
            <person name="Hood M.E."/>
            <person name="Schultz D.J."/>
            <person name="Cuomo C.A."/>
        </authorList>
    </citation>
    <scope>NUCLEOTIDE SEQUENCE [LARGE SCALE GENOMIC DNA]</scope>
    <source>
        <strain evidence="2">P1A1 Lamole</strain>
        <strain evidence="4">p1A1 Lamole</strain>
    </source>
</reference>
<dbReference type="Pfam" id="PF08642">
    <property type="entry name" value="Rxt3"/>
    <property type="match status" value="1"/>
</dbReference>
<dbReference type="HOGENOM" id="CLU_301139_0_0_1"/>
<feature type="compositionally biased region" description="Low complexity" evidence="1">
    <location>
        <begin position="52"/>
        <end position="66"/>
    </location>
</feature>
<feature type="compositionally biased region" description="Low complexity" evidence="1">
    <location>
        <begin position="441"/>
        <end position="458"/>
    </location>
</feature>
<organism evidence="2">
    <name type="scientific">Microbotryum lychnidis-dioicae (strain p1A1 Lamole / MvSl-1064)</name>
    <name type="common">Anther smut fungus</name>
    <dbReference type="NCBI Taxonomy" id="683840"/>
    <lineage>
        <taxon>Eukaryota</taxon>
        <taxon>Fungi</taxon>
        <taxon>Dikarya</taxon>
        <taxon>Basidiomycota</taxon>
        <taxon>Pucciniomycotina</taxon>
        <taxon>Microbotryomycetes</taxon>
        <taxon>Microbotryales</taxon>
        <taxon>Microbotryaceae</taxon>
        <taxon>Microbotryum</taxon>
    </lineage>
</organism>
<feature type="compositionally biased region" description="Polar residues" evidence="1">
    <location>
        <begin position="376"/>
        <end position="386"/>
    </location>
</feature>